<dbReference type="AlphaFoldDB" id="A0A8H6VJW6"/>
<dbReference type="Proteomes" id="UP000660729">
    <property type="component" value="Unassembled WGS sequence"/>
</dbReference>
<keyword evidence="2" id="KW-1185">Reference proteome</keyword>
<dbReference type="EMBL" id="JABCIY010000185">
    <property type="protein sequence ID" value="KAF7189470.1"/>
    <property type="molecule type" value="Genomic_DNA"/>
</dbReference>
<sequence>MPGTRLCTRLSLDDFLSFNGPTGIIVAPDDSRANFLHHIGLSERTYRHRMLYRRMKREAVAGMERLFESRKSLEAEYVDDESIQPPFSVAHISEFAFQRQVTKIYETASNKTRGIYDLTWTQDEGNWVIRWMLWRVLQRRQVQSSPTLSSSGETECSATSTCDSSVVDSVQTATTSPFWVANPALTSHDPSDSEDWDAAVPVKAEKRTFLRPSLPAKKGSGFWADVMDTT</sequence>
<protein>
    <submittedName>
        <fullName evidence="1">Uncharacterized protein</fullName>
    </submittedName>
</protein>
<dbReference type="OrthoDB" id="3636638at2759"/>
<comment type="caution">
    <text evidence="1">The sequence shown here is derived from an EMBL/GenBank/DDBJ whole genome shotgun (WGS) entry which is preliminary data.</text>
</comment>
<reference evidence="1" key="1">
    <citation type="submission" date="2020-04" db="EMBL/GenBank/DDBJ databases">
        <title>Draft genome resource of the tomato pathogen Pseudocercospora fuligena.</title>
        <authorList>
            <person name="Zaccaron A."/>
        </authorList>
    </citation>
    <scope>NUCLEOTIDE SEQUENCE</scope>
    <source>
        <strain evidence="1">PF001</strain>
    </source>
</reference>
<name>A0A8H6VJW6_9PEZI</name>
<evidence type="ECO:0000313" key="1">
    <source>
        <dbReference type="EMBL" id="KAF7189470.1"/>
    </source>
</evidence>
<organism evidence="1 2">
    <name type="scientific">Pseudocercospora fuligena</name>
    <dbReference type="NCBI Taxonomy" id="685502"/>
    <lineage>
        <taxon>Eukaryota</taxon>
        <taxon>Fungi</taxon>
        <taxon>Dikarya</taxon>
        <taxon>Ascomycota</taxon>
        <taxon>Pezizomycotina</taxon>
        <taxon>Dothideomycetes</taxon>
        <taxon>Dothideomycetidae</taxon>
        <taxon>Mycosphaerellales</taxon>
        <taxon>Mycosphaerellaceae</taxon>
        <taxon>Pseudocercospora</taxon>
    </lineage>
</organism>
<accession>A0A8H6VJW6</accession>
<proteinExistence type="predicted"/>
<gene>
    <name evidence="1" type="ORF">HII31_09110</name>
</gene>
<evidence type="ECO:0000313" key="2">
    <source>
        <dbReference type="Proteomes" id="UP000660729"/>
    </source>
</evidence>